<feature type="transmembrane region" description="Helical" evidence="2">
    <location>
        <begin position="36"/>
        <end position="54"/>
    </location>
</feature>
<keyword evidence="2" id="KW-0812">Transmembrane</keyword>
<name>A0A9X4KY00_9BACL</name>
<proteinExistence type="predicted"/>
<evidence type="ECO:0000256" key="1">
    <source>
        <dbReference type="SAM" id="MobiDB-lite"/>
    </source>
</evidence>
<evidence type="ECO:0000313" key="3">
    <source>
        <dbReference type="EMBL" id="MDG0812446.1"/>
    </source>
</evidence>
<dbReference type="AlphaFoldDB" id="A0A9X4KY00"/>
<evidence type="ECO:0000313" key="4">
    <source>
        <dbReference type="Proteomes" id="UP001153404"/>
    </source>
</evidence>
<dbReference type="RefSeq" id="WP_277535770.1">
    <property type="nucleotide sequence ID" value="NZ_JAPDIA010000008.1"/>
</dbReference>
<evidence type="ECO:0000256" key="2">
    <source>
        <dbReference type="SAM" id="Phobius"/>
    </source>
</evidence>
<keyword evidence="2" id="KW-1133">Transmembrane helix</keyword>
<sequence length="139" mass="15518">MSVPWRWNFGFAIFGAVLVFLISSSSNPPLTSLVRGLYAFLAFGLLGFFSRVVLQQLLQPAKTLGGDKERAQEERGIVLDVTTPTEDDESLSRLMREQWTGNEEPQSAGFEPLKPPRLVSIDDPNPEQVAQAIRRLNDD</sequence>
<keyword evidence="2" id="KW-0472">Membrane</keyword>
<organism evidence="3 4">
    <name type="scientific">Cohnella rhizosphaerae</name>
    <dbReference type="NCBI Taxonomy" id="1457232"/>
    <lineage>
        <taxon>Bacteria</taxon>
        <taxon>Bacillati</taxon>
        <taxon>Bacillota</taxon>
        <taxon>Bacilli</taxon>
        <taxon>Bacillales</taxon>
        <taxon>Paenibacillaceae</taxon>
        <taxon>Cohnella</taxon>
    </lineage>
</organism>
<comment type="caution">
    <text evidence="3">The sequence shown here is derived from an EMBL/GenBank/DDBJ whole genome shotgun (WGS) entry which is preliminary data.</text>
</comment>
<reference evidence="3" key="1">
    <citation type="submission" date="2022-10" db="EMBL/GenBank/DDBJ databases">
        <title>Comparative genomic analysis of Cohnella hashimotonis sp. nov., isolated from the International Space Station.</title>
        <authorList>
            <person name="Simpson A."/>
            <person name="Venkateswaran K."/>
        </authorList>
    </citation>
    <scope>NUCLEOTIDE SEQUENCE</scope>
    <source>
        <strain evidence="3">DSM 28161</strain>
    </source>
</reference>
<gene>
    <name evidence="3" type="ORF">OMP40_26220</name>
</gene>
<accession>A0A9X4KY00</accession>
<dbReference type="EMBL" id="JAPDIA010000008">
    <property type="protein sequence ID" value="MDG0812446.1"/>
    <property type="molecule type" value="Genomic_DNA"/>
</dbReference>
<keyword evidence="4" id="KW-1185">Reference proteome</keyword>
<dbReference type="Proteomes" id="UP001153404">
    <property type="component" value="Unassembled WGS sequence"/>
</dbReference>
<protein>
    <submittedName>
        <fullName evidence="3">Uncharacterized protein</fullName>
    </submittedName>
</protein>
<feature type="region of interest" description="Disordered" evidence="1">
    <location>
        <begin position="101"/>
        <end position="126"/>
    </location>
</feature>